<evidence type="ECO:0000256" key="1">
    <source>
        <dbReference type="SAM" id="MobiDB-lite"/>
    </source>
</evidence>
<accession>A0A8E3BE10</accession>
<comment type="caution">
    <text evidence="2">The sequence shown here is derived from an EMBL/GenBank/DDBJ whole genome shotgun (WGS) entry which is preliminary data.</text>
</comment>
<evidence type="ECO:0000313" key="3">
    <source>
        <dbReference type="Proteomes" id="UP000019277"/>
    </source>
</evidence>
<evidence type="ECO:0000313" key="2">
    <source>
        <dbReference type="EMBL" id="EWC62658.1"/>
    </source>
</evidence>
<organism evidence="2 3">
    <name type="scientific">Actinokineospora spheciospongiae</name>
    <dbReference type="NCBI Taxonomy" id="909613"/>
    <lineage>
        <taxon>Bacteria</taxon>
        <taxon>Bacillati</taxon>
        <taxon>Actinomycetota</taxon>
        <taxon>Actinomycetes</taxon>
        <taxon>Pseudonocardiales</taxon>
        <taxon>Pseudonocardiaceae</taxon>
        <taxon>Actinokineospora</taxon>
    </lineage>
</organism>
<dbReference type="EMBL" id="AYXG01000074">
    <property type="protein sequence ID" value="EWC62658.1"/>
    <property type="molecule type" value="Genomic_DNA"/>
</dbReference>
<dbReference type="STRING" id="909613.UO65_2010"/>
<proteinExistence type="predicted"/>
<dbReference type="RefSeq" id="WP_035280879.1">
    <property type="nucleotide sequence ID" value="NZ_AYXG01000074.1"/>
</dbReference>
<feature type="region of interest" description="Disordered" evidence="1">
    <location>
        <begin position="1"/>
        <end position="28"/>
    </location>
</feature>
<name>W7IQJ6_9PSEU</name>
<protein>
    <submittedName>
        <fullName evidence="2">Uncharacterized protein</fullName>
    </submittedName>
</protein>
<dbReference type="Proteomes" id="UP000019277">
    <property type="component" value="Unassembled WGS sequence"/>
</dbReference>
<accession>W7IQJ6</accession>
<sequence length="76" mass="8190">MTVSDTDVTRGAADEFNQARTDAREGMTAQRIRAARTVAGYATDPEDCLTLLRMLGLDEDSEAPDSARPVHVAPVL</sequence>
<keyword evidence="3" id="KW-1185">Reference proteome</keyword>
<reference evidence="2 3" key="1">
    <citation type="journal article" date="2014" name="Genome Announc.">
        <title>Draft Genome Sequence of the Antitrypanosomally Active Sponge-Associated Bacterium Actinokineospora sp. Strain EG49.</title>
        <authorList>
            <person name="Harjes J."/>
            <person name="Ryu T."/>
            <person name="Abdelmohsen U.R."/>
            <person name="Moitinho-Silva L."/>
            <person name="Horn H."/>
            <person name="Ravasi T."/>
            <person name="Hentschel U."/>
        </authorList>
    </citation>
    <scope>NUCLEOTIDE SEQUENCE [LARGE SCALE GENOMIC DNA]</scope>
    <source>
        <strain evidence="2 3">EG49</strain>
    </source>
</reference>
<gene>
    <name evidence="2" type="ORF">UO65_2010</name>
</gene>
<dbReference type="AlphaFoldDB" id="W7IQJ6"/>